<comment type="caution">
    <text evidence="1">The sequence shown here is derived from an EMBL/GenBank/DDBJ whole genome shotgun (WGS) entry which is preliminary data.</text>
</comment>
<reference evidence="1" key="1">
    <citation type="submission" date="2022-08" db="EMBL/GenBank/DDBJ databases">
        <title>Genome Sequence of Fusarium decemcellulare.</title>
        <authorList>
            <person name="Buettner E."/>
        </authorList>
    </citation>
    <scope>NUCLEOTIDE SEQUENCE</scope>
    <source>
        <strain evidence="1">Babe19</strain>
    </source>
</reference>
<proteinExistence type="predicted"/>
<evidence type="ECO:0000313" key="1">
    <source>
        <dbReference type="EMBL" id="KAJ3546085.1"/>
    </source>
</evidence>
<evidence type="ECO:0000313" key="2">
    <source>
        <dbReference type="Proteomes" id="UP001148629"/>
    </source>
</evidence>
<name>A0ACC1STZ5_9HYPO</name>
<sequence length="380" mass="43975">MDLYLYLGLLFWHIIRHLFRPDRPKASEDPRGDLKVFPDEIILTIADHLPGSSLALLGLTCRPFHQLFSRYMPTRTLVPRREQENFWQILERDIGNLYFCHECVKPHRWDTWGKRLGYAALRLSVGPCVFRWRYSCHPQPELIIPFPYAHLIINRHLYGPLHGLPVSKVEQNACTTRLENGGRLRKTVQGRIINDELFLKKSLEIWHVGGEDLQLREIISRQYFNVCKHAWIGPNSFDFYAIPEVSRPLEWFRACKDALGSCYDCLTDYSLSIAWGEAEGQQKGWLVSITSYHQLGSCRSPHDWKWSMASDESTPWHKPRCQRTGHEPGVVRQRWQKADGIDCVLGGKFLGPDARRSNWCAPGSPPCSWSSICPIDHVDT</sequence>
<gene>
    <name evidence="1" type="ORF">NM208_g2181</name>
</gene>
<dbReference type="EMBL" id="JANRMS010000126">
    <property type="protein sequence ID" value="KAJ3546085.1"/>
    <property type="molecule type" value="Genomic_DNA"/>
</dbReference>
<accession>A0ACC1STZ5</accession>
<protein>
    <submittedName>
        <fullName evidence="1">Uncharacterized protein</fullName>
    </submittedName>
</protein>
<organism evidence="1 2">
    <name type="scientific">Fusarium decemcellulare</name>
    <dbReference type="NCBI Taxonomy" id="57161"/>
    <lineage>
        <taxon>Eukaryota</taxon>
        <taxon>Fungi</taxon>
        <taxon>Dikarya</taxon>
        <taxon>Ascomycota</taxon>
        <taxon>Pezizomycotina</taxon>
        <taxon>Sordariomycetes</taxon>
        <taxon>Hypocreomycetidae</taxon>
        <taxon>Hypocreales</taxon>
        <taxon>Nectriaceae</taxon>
        <taxon>Fusarium</taxon>
        <taxon>Fusarium decemcellulare species complex</taxon>
    </lineage>
</organism>
<keyword evidence="2" id="KW-1185">Reference proteome</keyword>
<dbReference type="Proteomes" id="UP001148629">
    <property type="component" value="Unassembled WGS sequence"/>
</dbReference>